<evidence type="ECO:0000313" key="3">
    <source>
        <dbReference type="EMBL" id="VFT91569.1"/>
    </source>
</evidence>
<dbReference type="SUPFAM" id="SSF48452">
    <property type="entry name" value="TPR-like"/>
    <property type="match status" value="1"/>
</dbReference>
<dbReference type="Gene3D" id="1.25.40.10">
    <property type="entry name" value="Tetratricopeptide repeat domain"/>
    <property type="match status" value="1"/>
</dbReference>
<sequence>MSECRHAVVRSLRSSYFDLADDENVPTRGCFHYVALAQLALIKSRSRKPHALETAVHRGVDPPRSARRQRPPPRHVVETKLMYTQPLVGVQEYDRGMALLHEYFESAHRQWGDDHSLTISIMTNLGVTLGTHLGRLKESATWLERAYNAKLRLCNERQSSIHRSFLTRCYIRQGRFLEALHLARLSFDQEFRARGPDAAHTTYSLREVCSCLRLVGRLDTLADDLDSCVQTFRALDDASTGGGDLFLSRGNVERATTAFNSVLVAYQEALGPTHPSTRSIVYAQLFVLECGLLEWSPVGAMAALALLDHMRCSEQTWARTRRGSTLSAMDVLRLSKGCCTRVPTVLAVRSVFAAVVCKSHGSTTRNIPTTISRGYVWPTKALCPAVPAEPK</sequence>
<dbReference type="InterPro" id="IPR011990">
    <property type="entry name" value="TPR-like_helical_dom_sf"/>
</dbReference>
<dbReference type="EMBL" id="CAADRA010005594">
    <property type="protein sequence ID" value="VFT91569.1"/>
    <property type="molecule type" value="Genomic_DNA"/>
</dbReference>
<feature type="region of interest" description="Disordered" evidence="1">
    <location>
        <begin position="53"/>
        <end position="72"/>
    </location>
</feature>
<dbReference type="EMBL" id="VJMH01005573">
    <property type="protein sequence ID" value="KAF0694382.1"/>
    <property type="molecule type" value="Genomic_DNA"/>
</dbReference>
<keyword evidence="4" id="KW-1185">Reference proteome</keyword>
<dbReference type="AlphaFoldDB" id="A0A485L1I3"/>
<protein>
    <submittedName>
        <fullName evidence="3">Aste57867_14751 protein</fullName>
    </submittedName>
</protein>
<gene>
    <name evidence="3" type="primary">Aste57867_14751</name>
    <name evidence="2" type="ORF">As57867_014696</name>
    <name evidence="3" type="ORF">ASTE57867_14751</name>
</gene>
<reference evidence="2" key="2">
    <citation type="submission" date="2019-06" db="EMBL/GenBank/DDBJ databases">
        <title>Genomics analysis of Aphanomyces spp. identifies a new class of oomycete effector associated with host adaptation.</title>
        <authorList>
            <person name="Gaulin E."/>
        </authorList>
    </citation>
    <scope>NUCLEOTIDE SEQUENCE</scope>
    <source>
        <strain evidence="2">CBS 578.67</strain>
    </source>
</reference>
<dbReference type="Pfam" id="PF13374">
    <property type="entry name" value="TPR_10"/>
    <property type="match status" value="1"/>
</dbReference>
<organism evidence="3 4">
    <name type="scientific">Aphanomyces stellatus</name>
    <dbReference type="NCBI Taxonomy" id="120398"/>
    <lineage>
        <taxon>Eukaryota</taxon>
        <taxon>Sar</taxon>
        <taxon>Stramenopiles</taxon>
        <taxon>Oomycota</taxon>
        <taxon>Saprolegniomycetes</taxon>
        <taxon>Saprolegniales</taxon>
        <taxon>Verrucalvaceae</taxon>
        <taxon>Aphanomyces</taxon>
    </lineage>
</organism>
<reference evidence="3 4" key="1">
    <citation type="submission" date="2019-03" db="EMBL/GenBank/DDBJ databases">
        <authorList>
            <person name="Gaulin E."/>
            <person name="Dumas B."/>
        </authorList>
    </citation>
    <scope>NUCLEOTIDE SEQUENCE [LARGE SCALE GENOMIC DNA]</scope>
    <source>
        <strain evidence="3">CBS 568.67</strain>
    </source>
</reference>
<accession>A0A485L1I3</accession>
<proteinExistence type="predicted"/>
<name>A0A485L1I3_9STRA</name>
<evidence type="ECO:0000313" key="2">
    <source>
        <dbReference type="EMBL" id="KAF0694382.1"/>
    </source>
</evidence>
<evidence type="ECO:0000313" key="4">
    <source>
        <dbReference type="Proteomes" id="UP000332933"/>
    </source>
</evidence>
<evidence type="ECO:0000256" key="1">
    <source>
        <dbReference type="SAM" id="MobiDB-lite"/>
    </source>
</evidence>
<dbReference type="Proteomes" id="UP000332933">
    <property type="component" value="Unassembled WGS sequence"/>
</dbReference>